<dbReference type="SUPFAM" id="SSF47565">
    <property type="entry name" value="Insect pheromone/odorant-binding proteins"/>
    <property type="match status" value="1"/>
</dbReference>
<dbReference type="SMART" id="SM00708">
    <property type="entry name" value="PhBP"/>
    <property type="match status" value="1"/>
</dbReference>
<dbReference type="OrthoDB" id="6610259at2759"/>
<dbReference type="Proteomes" id="UP001153636">
    <property type="component" value="Chromosome 13"/>
</dbReference>
<dbReference type="EMBL" id="OV651825">
    <property type="protein sequence ID" value="CAH1102713.1"/>
    <property type="molecule type" value="Genomic_DNA"/>
</dbReference>
<dbReference type="PANTHER" id="PTHR21364">
    <property type="entry name" value="GENERAL ODORANT-BINDING PROTEIN 19A"/>
    <property type="match status" value="1"/>
</dbReference>
<name>A0A9P0CLD9_9CUCU</name>
<dbReference type="PANTHER" id="PTHR21364:SF2">
    <property type="entry name" value="GENERAL ODORANT-BINDING PROTEIN 19A"/>
    <property type="match status" value="1"/>
</dbReference>
<keyword evidence="1" id="KW-0732">Signal</keyword>
<dbReference type="GO" id="GO:0005549">
    <property type="term" value="F:odorant binding"/>
    <property type="evidence" value="ECO:0007669"/>
    <property type="project" value="InterPro"/>
</dbReference>
<feature type="chain" id="PRO_5040165089" evidence="1">
    <location>
        <begin position="21"/>
        <end position="140"/>
    </location>
</feature>
<organism evidence="2 3">
    <name type="scientific">Psylliodes chrysocephalus</name>
    <dbReference type="NCBI Taxonomy" id="3402493"/>
    <lineage>
        <taxon>Eukaryota</taxon>
        <taxon>Metazoa</taxon>
        <taxon>Ecdysozoa</taxon>
        <taxon>Arthropoda</taxon>
        <taxon>Hexapoda</taxon>
        <taxon>Insecta</taxon>
        <taxon>Pterygota</taxon>
        <taxon>Neoptera</taxon>
        <taxon>Endopterygota</taxon>
        <taxon>Coleoptera</taxon>
        <taxon>Polyphaga</taxon>
        <taxon>Cucujiformia</taxon>
        <taxon>Chrysomeloidea</taxon>
        <taxon>Chrysomelidae</taxon>
        <taxon>Galerucinae</taxon>
        <taxon>Alticini</taxon>
        <taxon>Psylliodes</taxon>
    </lineage>
</organism>
<feature type="signal peptide" evidence="1">
    <location>
        <begin position="1"/>
        <end position="20"/>
    </location>
</feature>
<dbReference type="InterPro" id="IPR036728">
    <property type="entry name" value="PBP_GOBP_sf"/>
</dbReference>
<evidence type="ECO:0000256" key="1">
    <source>
        <dbReference type="SAM" id="SignalP"/>
    </source>
</evidence>
<proteinExistence type="predicted"/>
<reference evidence="2" key="1">
    <citation type="submission" date="2022-01" db="EMBL/GenBank/DDBJ databases">
        <authorList>
            <person name="King R."/>
        </authorList>
    </citation>
    <scope>NUCLEOTIDE SEQUENCE</scope>
</reference>
<gene>
    <name evidence="2" type="ORF">PSYICH_LOCUS4051</name>
</gene>
<evidence type="ECO:0000313" key="3">
    <source>
        <dbReference type="Proteomes" id="UP001153636"/>
    </source>
</evidence>
<dbReference type="InterPro" id="IPR006170">
    <property type="entry name" value="PBP/GOBP"/>
</dbReference>
<dbReference type="Pfam" id="PF01395">
    <property type="entry name" value="PBP_GOBP"/>
    <property type="match status" value="1"/>
</dbReference>
<sequence length="140" mass="15657">MKIRLIFCLHLILFTQYGFCAMSEKQMNATKKLVRNTCVTKTKVSPDVVDAMHKGDFSQGQCYLSCILNTYKLILPEGTFDWEGGIKAINANMPPNIAEPACETVKNCKDSMKTKTDKCIGAAEIAKCLYDDNPSNYFLP</sequence>
<accession>A0A9P0CLD9</accession>
<keyword evidence="3" id="KW-1185">Reference proteome</keyword>
<dbReference type="CDD" id="cd23992">
    <property type="entry name" value="PBP_GOBP"/>
    <property type="match status" value="1"/>
</dbReference>
<dbReference type="Gene3D" id="1.10.238.20">
    <property type="entry name" value="Pheromone/general odorant binding protein domain"/>
    <property type="match status" value="1"/>
</dbReference>
<evidence type="ECO:0000313" key="2">
    <source>
        <dbReference type="EMBL" id="CAH1102713.1"/>
    </source>
</evidence>
<protein>
    <submittedName>
        <fullName evidence="2">Uncharacterized protein</fullName>
    </submittedName>
</protein>
<dbReference type="AlphaFoldDB" id="A0A9P0CLD9"/>